<dbReference type="KEGG" id="ido:I598_3332"/>
<dbReference type="AlphaFoldDB" id="A0A168G0I1"/>
<evidence type="ECO:0000313" key="2">
    <source>
        <dbReference type="Proteomes" id="UP000076794"/>
    </source>
</evidence>
<gene>
    <name evidence="1" type="ORF">I598_3332</name>
</gene>
<accession>A0A168G0I1</accession>
<evidence type="ECO:0000313" key="1">
    <source>
        <dbReference type="EMBL" id="ANC32841.1"/>
    </source>
</evidence>
<proteinExistence type="predicted"/>
<dbReference type="RefSeq" id="WP_068204265.1">
    <property type="nucleotide sequence ID" value="NZ_CP014209.1"/>
</dbReference>
<dbReference type="EMBL" id="CP014209">
    <property type="protein sequence ID" value="ANC32841.1"/>
    <property type="molecule type" value="Genomic_DNA"/>
</dbReference>
<sequence>MSTATARSTACAVAVHLSAHRATGRTVRRWCDANPAPLTAAGVTARTSDAALRKAVPGLEWRYDRGRDLLRDHLVSAPRTLFSSAAVLGPAYRHTGGPLHADARAGVAALSVALRDVPWRAHVSIGDHAGTVVLAWVEAVRNGHLVRFDDFAASVTDPSWVPVVRRLVRALGADRVVVHDATRARPGGDPAATTAVAHDVLTALLGGLGAPVPVADLEAPPDPAHWSRRQTEVALAILPHLRSQADRVAMRRFVEEEIDAGGTPAWPVPAALADDLAARDAADLARLTDLVEVR</sequence>
<dbReference type="Proteomes" id="UP000076794">
    <property type="component" value="Chromosome"/>
</dbReference>
<protein>
    <submittedName>
        <fullName evidence="1">Uncharacterized protein</fullName>
    </submittedName>
</protein>
<keyword evidence="2" id="KW-1185">Reference proteome</keyword>
<reference evidence="1 2" key="1">
    <citation type="submission" date="2016-01" db="EMBL/GenBank/DDBJ databases">
        <title>Complete genome sequence of a soil Actinobacterium, Isoptericola dokdonensis DS-3.</title>
        <authorList>
            <person name="Kwon S.-K."/>
            <person name="Kim J.F."/>
        </authorList>
    </citation>
    <scope>NUCLEOTIDE SEQUENCE [LARGE SCALE GENOMIC DNA]</scope>
    <source>
        <strain evidence="1 2">DS-3</strain>
    </source>
</reference>
<dbReference type="STRING" id="1300344.I598_3332"/>
<dbReference type="OrthoDB" id="5143859at2"/>
<name>A0A168G0I1_9MICO</name>
<organism evidence="1 2">
    <name type="scientific">Isoptericola dokdonensis DS-3</name>
    <dbReference type="NCBI Taxonomy" id="1300344"/>
    <lineage>
        <taxon>Bacteria</taxon>
        <taxon>Bacillati</taxon>
        <taxon>Actinomycetota</taxon>
        <taxon>Actinomycetes</taxon>
        <taxon>Micrococcales</taxon>
        <taxon>Promicromonosporaceae</taxon>
        <taxon>Isoptericola</taxon>
    </lineage>
</organism>
<dbReference type="PATRIC" id="fig|1300344.3.peg.3353"/>